<keyword evidence="2" id="KW-0472">Membrane</keyword>
<gene>
    <name evidence="3" type="ORF">AJ80_09601</name>
</gene>
<feature type="region of interest" description="Disordered" evidence="1">
    <location>
        <begin position="1"/>
        <end position="24"/>
    </location>
</feature>
<evidence type="ECO:0000313" key="4">
    <source>
        <dbReference type="Proteomes" id="UP000224634"/>
    </source>
</evidence>
<feature type="transmembrane region" description="Helical" evidence="2">
    <location>
        <begin position="75"/>
        <end position="97"/>
    </location>
</feature>
<keyword evidence="2" id="KW-1133">Transmembrane helix</keyword>
<name>A0A2B7WN55_POLH7</name>
<keyword evidence="4" id="KW-1185">Reference proteome</keyword>
<sequence>MRLQKPPRQWKSSNFHASSIGIPSPSRQYEMIAIQEEEEPRTTARPETEYEGHITVPAQWPTNPRKLQKWKPLNLLTDIFSLAFVAPFVVLICLVIIGNQRTALQSDWQRIQLAKNLV</sequence>
<proteinExistence type="predicted"/>
<organism evidence="3 4">
    <name type="scientific">Polytolypa hystricis (strain UAMH7299)</name>
    <dbReference type="NCBI Taxonomy" id="1447883"/>
    <lineage>
        <taxon>Eukaryota</taxon>
        <taxon>Fungi</taxon>
        <taxon>Dikarya</taxon>
        <taxon>Ascomycota</taxon>
        <taxon>Pezizomycotina</taxon>
        <taxon>Eurotiomycetes</taxon>
        <taxon>Eurotiomycetidae</taxon>
        <taxon>Onygenales</taxon>
        <taxon>Onygenales incertae sedis</taxon>
        <taxon>Polytolypa</taxon>
    </lineage>
</organism>
<dbReference type="EMBL" id="PDNA01000306">
    <property type="protein sequence ID" value="PGG97979.1"/>
    <property type="molecule type" value="Genomic_DNA"/>
</dbReference>
<evidence type="ECO:0000256" key="2">
    <source>
        <dbReference type="SAM" id="Phobius"/>
    </source>
</evidence>
<keyword evidence="2" id="KW-0812">Transmembrane</keyword>
<protein>
    <submittedName>
        <fullName evidence="3">Uncharacterized protein</fullName>
    </submittedName>
</protein>
<evidence type="ECO:0000313" key="3">
    <source>
        <dbReference type="EMBL" id="PGG97979.1"/>
    </source>
</evidence>
<dbReference type="AlphaFoldDB" id="A0A2B7WN55"/>
<dbReference type="Proteomes" id="UP000224634">
    <property type="component" value="Unassembled WGS sequence"/>
</dbReference>
<comment type="caution">
    <text evidence="3">The sequence shown here is derived from an EMBL/GenBank/DDBJ whole genome shotgun (WGS) entry which is preliminary data.</text>
</comment>
<accession>A0A2B7WN55</accession>
<evidence type="ECO:0000256" key="1">
    <source>
        <dbReference type="SAM" id="MobiDB-lite"/>
    </source>
</evidence>
<reference evidence="3 4" key="1">
    <citation type="submission" date="2017-10" db="EMBL/GenBank/DDBJ databases">
        <title>Comparative genomics in systemic dimorphic fungi from Ajellomycetaceae.</title>
        <authorList>
            <person name="Munoz J.F."/>
            <person name="Mcewen J.G."/>
            <person name="Clay O.K."/>
            <person name="Cuomo C.A."/>
        </authorList>
    </citation>
    <scope>NUCLEOTIDE SEQUENCE [LARGE SCALE GENOMIC DNA]</scope>
    <source>
        <strain evidence="3 4">UAMH7299</strain>
    </source>
</reference>